<evidence type="ECO:0000256" key="1">
    <source>
        <dbReference type="SAM" id="MobiDB-lite"/>
    </source>
</evidence>
<keyword evidence="4" id="KW-1185">Reference proteome</keyword>
<dbReference type="PANTHER" id="PTHR40050:SF1">
    <property type="entry name" value="INNER SPORE COAT PROTEIN H"/>
    <property type="match status" value="1"/>
</dbReference>
<proteinExistence type="predicted"/>
<dbReference type="AlphaFoldDB" id="A0A919JXV3"/>
<comment type="caution">
    <text evidence="3">The sequence shown here is derived from an EMBL/GenBank/DDBJ whole genome shotgun (WGS) entry which is preliminary data.</text>
</comment>
<keyword evidence="2" id="KW-0472">Membrane</keyword>
<feature type="compositionally biased region" description="Polar residues" evidence="1">
    <location>
        <begin position="128"/>
        <end position="137"/>
    </location>
</feature>
<evidence type="ECO:0000256" key="2">
    <source>
        <dbReference type="SAM" id="Phobius"/>
    </source>
</evidence>
<protein>
    <recommendedName>
        <fullName evidence="5">Spore coat protein CotH</fullName>
    </recommendedName>
</protein>
<dbReference type="Pfam" id="PF08757">
    <property type="entry name" value="CotH"/>
    <property type="match status" value="1"/>
</dbReference>
<accession>A0A919JXV3</accession>
<feature type="compositionally biased region" description="Gly residues" evidence="1">
    <location>
        <begin position="403"/>
        <end position="427"/>
    </location>
</feature>
<feature type="transmembrane region" description="Helical" evidence="2">
    <location>
        <begin position="21"/>
        <end position="39"/>
    </location>
</feature>
<dbReference type="Proteomes" id="UP000636960">
    <property type="component" value="Unassembled WGS sequence"/>
</dbReference>
<evidence type="ECO:0000313" key="3">
    <source>
        <dbReference type="EMBL" id="GIE95654.1"/>
    </source>
</evidence>
<feature type="region of interest" description="Disordered" evidence="1">
    <location>
        <begin position="128"/>
        <end position="154"/>
    </location>
</feature>
<sequence length="560" mass="59436">MPTLKGRALKHRIPVRLRHHWRVVAASGVFFAVLVGMVGTSRITPFVTSDQRAESDDVTVDVAGRTDLFDTSQPHTITLTYAADDYNRMLDEYFTEGGKDWLQADLVLDGTRIDDVGIRLKGNSTLGGLTRNGQRATGNEGGGRRIERPPPGAEDNFRVIEGGGRGPGGMSNLKAEEPENLPWLISFDEFVDGRRYQGRSEIAVRPATSMASTTGLNEAVALALVARSGEPSQRFSYSSFTVNDRPTVTRLLVEHPDQEYAKDLTGDGVLYKSLAGGQFTDQGADQTAYQDDFDQINRKGSQDLQPVIDLIRWVENASDAEFAAGLADRLDVESFAKYAALQNLLLNFDDMSGPGRNYYLYYNLDTTKFSVLTWDLNLALSGDASQGPREAGGFGGFRRRADGGGQVPGGQPPGGQGPGAQGPGAQGPGAQPPGEAPAGEVPGGQAPGGQAPVVQVPEGEPAPPGGWRQGGAGFRGMSGHKLKERFLASAAFTKTYDDAYRELYQKIYGDGTAAAAVDRIAAMAKAAGGDAAALDSDAAGLRTLVAERRAALAAEPLIGG</sequence>
<dbReference type="InterPro" id="IPR014867">
    <property type="entry name" value="Spore_coat_CotH_CotH2/3/7"/>
</dbReference>
<name>A0A919JXV3_9ACTN</name>
<dbReference type="PANTHER" id="PTHR40050">
    <property type="entry name" value="INNER SPORE COAT PROTEIN H"/>
    <property type="match status" value="1"/>
</dbReference>
<feature type="region of interest" description="Disordered" evidence="1">
    <location>
        <begin position="381"/>
        <end position="475"/>
    </location>
</feature>
<evidence type="ECO:0000313" key="4">
    <source>
        <dbReference type="Proteomes" id="UP000636960"/>
    </source>
</evidence>
<dbReference type="EMBL" id="BOMV01000034">
    <property type="protein sequence ID" value="GIE95654.1"/>
    <property type="molecule type" value="Genomic_DNA"/>
</dbReference>
<evidence type="ECO:0008006" key="5">
    <source>
        <dbReference type="Google" id="ProtNLM"/>
    </source>
</evidence>
<dbReference type="RefSeq" id="WP_203781943.1">
    <property type="nucleotide sequence ID" value="NZ_BOMV01000034.1"/>
</dbReference>
<organism evidence="3 4">
    <name type="scientific">Paractinoplanes rishiriensis</name>
    <dbReference type="NCBI Taxonomy" id="1050105"/>
    <lineage>
        <taxon>Bacteria</taxon>
        <taxon>Bacillati</taxon>
        <taxon>Actinomycetota</taxon>
        <taxon>Actinomycetes</taxon>
        <taxon>Micromonosporales</taxon>
        <taxon>Micromonosporaceae</taxon>
        <taxon>Paractinoplanes</taxon>
    </lineage>
</organism>
<feature type="compositionally biased region" description="Low complexity" evidence="1">
    <location>
        <begin position="448"/>
        <end position="459"/>
    </location>
</feature>
<gene>
    <name evidence="3" type="ORF">Ari01nite_31190</name>
</gene>
<reference evidence="3" key="1">
    <citation type="submission" date="2021-01" db="EMBL/GenBank/DDBJ databases">
        <title>Whole genome shotgun sequence of Actinoplanes rishiriensis NBRC 108556.</title>
        <authorList>
            <person name="Komaki H."/>
            <person name="Tamura T."/>
        </authorList>
    </citation>
    <scope>NUCLEOTIDE SEQUENCE</scope>
    <source>
        <strain evidence="3">NBRC 108556</strain>
    </source>
</reference>
<keyword evidence="2" id="KW-0812">Transmembrane</keyword>
<keyword evidence="2" id="KW-1133">Transmembrane helix</keyword>